<evidence type="ECO:0000256" key="3">
    <source>
        <dbReference type="ARBA" id="ARBA00007769"/>
    </source>
</evidence>
<evidence type="ECO:0000256" key="7">
    <source>
        <dbReference type="ARBA" id="ARBA00022435"/>
    </source>
</evidence>
<keyword evidence="7" id="KW-0329">Glyoxylate bypass</keyword>
<dbReference type="RefSeq" id="WP_059135789.1">
    <property type="nucleotide sequence ID" value="NZ_LMAI01000002.1"/>
</dbReference>
<evidence type="ECO:0000256" key="18">
    <source>
        <dbReference type="ARBA" id="ARBA00046127"/>
    </source>
</evidence>
<keyword evidence="12 20" id="KW-0560">Oxidoreductase</keyword>
<dbReference type="Gene3D" id="3.40.718.10">
    <property type="entry name" value="Isopropylmalate Dehydrogenase"/>
    <property type="match status" value="1"/>
</dbReference>
<evidence type="ECO:0000256" key="4">
    <source>
        <dbReference type="ARBA" id="ARBA00011738"/>
    </source>
</evidence>
<evidence type="ECO:0000256" key="8">
    <source>
        <dbReference type="ARBA" id="ARBA00022532"/>
    </source>
</evidence>
<name>A0A101CKU9_9FLAO</name>
<dbReference type="GO" id="GO:0006099">
    <property type="term" value="P:tricarboxylic acid cycle"/>
    <property type="evidence" value="ECO:0007669"/>
    <property type="project" value="UniProtKB-KW"/>
</dbReference>
<dbReference type="SMART" id="SM01329">
    <property type="entry name" value="Iso_dh"/>
    <property type="match status" value="1"/>
</dbReference>
<dbReference type="GO" id="GO:0051287">
    <property type="term" value="F:NAD binding"/>
    <property type="evidence" value="ECO:0007669"/>
    <property type="project" value="InterPro"/>
</dbReference>
<evidence type="ECO:0000256" key="6">
    <source>
        <dbReference type="ARBA" id="ARBA00019562"/>
    </source>
</evidence>
<dbReference type="EMBL" id="LMAI01000002">
    <property type="protein sequence ID" value="KUJ57864.1"/>
    <property type="molecule type" value="Genomic_DNA"/>
</dbReference>
<gene>
    <name evidence="20" type="ORF">AR686_03675</name>
</gene>
<dbReference type="InterPro" id="IPR040978">
    <property type="entry name" value="Isocitrate_DH_TT1725_C"/>
</dbReference>
<dbReference type="PANTHER" id="PTHR11835">
    <property type="entry name" value="DECARBOXYLATING DEHYDROGENASES-ISOCITRATE, ISOPROPYLMALATE, TARTRATE"/>
    <property type="match status" value="1"/>
</dbReference>
<dbReference type="Gene3D" id="3.30.70.1570">
    <property type="match status" value="1"/>
</dbReference>
<dbReference type="GO" id="GO:0004450">
    <property type="term" value="F:isocitrate dehydrogenase (NADP+) activity"/>
    <property type="evidence" value="ECO:0007669"/>
    <property type="project" value="UniProtKB-EC"/>
</dbReference>
<dbReference type="GO" id="GO:0006097">
    <property type="term" value="P:glyoxylate cycle"/>
    <property type="evidence" value="ECO:0007669"/>
    <property type="project" value="UniProtKB-KW"/>
</dbReference>
<dbReference type="InterPro" id="IPR014273">
    <property type="entry name" value="Isocitrate_DH_bac-typ"/>
</dbReference>
<organism evidence="20 21">
    <name type="scientific">Chryseobacterium aquaticum subsp. greenlandense</name>
    <dbReference type="NCBI Taxonomy" id="345663"/>
    <lineage>
        <taxon>Bacteria</taxon>
        <taxon>Pseudomonadati</taxon>
        <taxon>Bacteroidota</taxon>
        <taxon>Flavobacteriia</taxon>
        <taxon>Flavobacteriales</taxon>
        <taxon>Weeksellaceae</taxon>
        <taxon>Chryseobacterium group</taxon>
        <taxon>Chryseobacterium</taxon>
    </lineage>
</organism>
<evidence type="ECO:0000256" key="17">
    <source>
        <dbReference type="ARBA" id="ARBA00031098"/>
    </source>
</evidence>
<dbReference type="Proteomes" id="UP000054388">
    <property type="component" value="Unassembled WGS sequence"/>
</dbReference>
<dbReference type="EC" id="1.1.1.42" evidence="5"/>
<comment type="similarity">
    <text evidence="3">Belongs to the isocitrate and isopropylmalate dehydrogenases family.</text>
</comment>
<dbReference type="NCBIfam" id="TIGR02924">
    <property type="entry name" value="ICDH_alpha"/>
    <property type="match status" value="1"/>
</dbReference>
<comment type="cofactor">
    <cofactor evidence="2">
        <name>Mg(2+)</name>
        <dbReference type="ChEBI" id="CHEBI:18420"/>
    </cofactor>
</comment>
<evidence type="ECO:0000256" key="2">
    <source>
        <dbReference type="ARBA" id="ARBA00001946"/>
    </source>
</evidence>
<dbReference type="GO" id="GO:0004449">
    <property type="term" value="F:isocitrate dehydrogenase (NAD+) activity"/>
    <property type="evidence" value="ECO:0007669"/>
    <property type="project" value="TreeGrafter"/>
</dbReference>
<evidence type="ECO:0000259" key="19">
    <source>
        <dbReference type="SMART" id="SM01329"/>
    </source>
</evidence>
<evidence type="ECO:0000256" key="12">
    <source>
        <dbReference type="ARBA" id="ARBA00023002"/>
    </source>
</evidence>
<keyword evidence="11" id="KW-0521">NADP</keyword>
<evidence type="ECO:0000256" key="16">
    <source>
        <dbReference type="ARBA" id="ARBA00029990"/>
    </source>
</evidence>
<dbReference type="NCBIfam" id="NF006673">
    <property type="entry name" value="PRK09222.1"/>
    <property type="match status" value="1"/>
</dbReference>
<dbReference type="Pfam" id="PF18324">
    <property type="entry name" value="Isocitrate_DH_C_bact"/>
    <property type="match status" value="1"/>
</dbReference>
<comment type="function">
    <text evidence="18">Catalyzes the oxidative decarboxylation of isocitrate to 2-oxoglutarate and carbon dioxide with the concomitant reduction of NADP(+).</text>
</comment>
<evidence type="ECO:0000256" key="15">
    <source>
        <dbReference type="ARBA" id="ARBA00029765"/>
    </source>
</evidence>
<evidence type="ECO:0000256" key="5">
    <source>
        <dbReference type="ARBA" id="ARBA00013013"/>
    </source>
</evidence>
<comment type="cofactor">
    <cofactor evidence="1">
        <name>Mn(2+)</name>
        <dbReference type="ChEBI" id="CHEBI:29035"/>
    </cofactor>
</comment>
<dbReference type="PANTHER" id="PTHR11835:SF43">
    <property type="entry name" value="ISOPROPYLMALATE DEHYDROGENASE-LIKE DOMAIN-CONTAINING PROTEIN"/>
    <property type="match status" value="1"/>
</dbReference>
<comment type="caution">
    <text evidence="20">The sequence shown here is derived from an EMBL/GenBank/DDBJ whole genome shotgun (WGS) entry which is preliminary data.</text>
</comment>
<dbReference type="InterPro" id="IPR046997">
    <property type="entry name" value="Isocitrate_DH_TT1725_C_sf"/>
</dbReference>
<proteinExistence type="inferred from homology"/>
<dbReference type="SUPFAM" id="SSF53659">
    <property type="entry name" value="Isocitrate/Isopropylmalate dehydrogenase-like"/>
    <property type="match status" value="1"/>
</dbReference>
<accession>A0A101CKU9</accession>
<evidence type="ECO:0000256" key="14">
    <source>
        <dbReference type="ARBA" id="ARBA00023554"/>
    </source>
</evidence>
<evidence type="ECO:0000313" key="20">
    <source>
        <dbReference type="EMBL" id="KUJ57864.1"/>
    </source>
</evidence>
<reference evidence="20 21" key="1">
    <citation type="submission" date="2015-10" db="EMBL/GenBank/DDBJ databases">
        <title>Genome sequence of Chryseobacterium greenlandense.</title>
        <authorList>
            <person name="Newman J."/>
            <person name="Fischer K."/>
            <person name="Miller J."/>
        </authorList>
    </citation>
    <scope>NUCLEOTIDE SEQUENCE [LARGE SCALE GENOMIC DNA]</scope>
    <source>
        <strain evidence="20 21">UMB34</strain>
    </source>
</reference>
<feature type="domain" description="Isopropylmalate dehydrogenase-like" evidence="19">
    <location>
        <begin position="3"/>
        <end position="334"/>
    </location>
</feature>
<evidence type="ECO:0000256" key="9">
    <source>
        <dbReference type="ARBA" id="ARBA00022723"/>
    </source>
</evidence>
<protein>
    <recommendedName>
        <fullName evidence="6">Isocitrate dehydrogenase [NADP]</fullName>
        <ecNumber evidence="5">1.1.1.42</ecNumber>
    </recommendedName>
    <alternativeName>
        <fullName evidence="15">IDP</fullName>
    </alternativeName>
    <alternativeName>
        <fullName evidence="16">NADP(+)-specific ICDH</fullName>
    </alternativeName>
    <alternativeName>
        <fullName evidence="17">Oxalosuccinate decarboxylase</fullName>
    </alternativeName>
</protein>
<comment type="subunit">
    <text evidence="4">Homodimer.</text>
</comment>
<dbReference type="AlphaFoldDB" id="A0A101CKU9"/>
<sequence length="478" mass="53019">MKRITVAKGDGIGPEIMDATLKIILAAGAQLEIDEIEIGEKVYLSGNTSGISSESWDIIRRNKIFLKAPITTPQGGGYKSLNVTTRKFLGLYANVRPCTSLHPFVSTKHPVMDMVIVRENEEDLYAGIEHQQTDEVIQCLKLISRPGCEKIVRYAFEYAKQQNRKKVTCFSKDNIMKQTDGLFHEVFNEIAKEYPEIENEHWIVDIGAAKVADTPEDFDVIVMPNLYGDIISDIAAQITGSVGLAGSANIGEECSMFEAIHGSAPTIAGQNVANPSGLLQGAVMMLNHIGQTEVAEKIQNAWLKTLEDGIHTQDIYNESTSKQKVGTKEFADAVIANLGQKPAQLKPVSYANNTVMNLPKYQRKPSAKKELAGVDVFVHWNGTDSDELADKMKSIESDGINLSMITNRGIKVWPDGFKETFCTDHWRCRFKPSENQKIQKEHVIKLLQNALHEIIDVVKTENLYDFDGKAGYSLGQGQ</sequence>
<dbReference type="Pfam" id="PF00180">
    <property type="entry name" value="Iso_dh"/>
    <property type="match status" value="1"/>
</dbReference>
<dbReference type="PROSITE" id="PS00470">
    <property type="entry name" value="IDH_IMDH"/>
    <property type="match status" value="1"/>
</dbReference>
<keyword evidence="9" id="KW-0479">Metal-binding</keyword>
<keyword evidence="10" id="KW-0460">Magnesium</keyword>
<evidence type="ECO:0000256" key="10">
    <source>
        <dbReference type="ARBA" id="ARBA00022842"/>
    </source>
</evidence>
<dbReference type="GO" id="GO:0006102">
    <property type="term" value="P:isocitrate metabolic process"/>
    <property type="evidence" value="ECO:0007669"/>
    <property type="project" value="TreeGrafter"/>
</dbReference>
<dbReference type="FunFam" id="3.40.718.10:FF:000020">
    <property type="entry name" value="Isocitrate dehydrogenase"/>
    <property type="match status" value="1"/>
</dbReference>
<keyword evidence="13" id="KW-0464">Manganese</keyword>
<dbReference type="InterPro" id="IPR019818">
    <property type="entry name" value="IsoCit/isopropylmalate_DH_CS"/>
</dbReference>
<evidence type="ECO:0000256" key="13">
    <source>
        <dbReference type="ARBA" id="ARBA00023211"/>
    </source>
</evidence>
<evidence type="ECO:0000256" key="1">
    <source>
        <dbReference type="ARBA" id="ARBA00001936"/>
    </source>
</evidence>
<evidence type="ECO:0000256" key="11">
    <source>
        <dbReference type="ARBA" id="ARBA00022857"/>
    </source>
</evidence>
<comment type="catalytic activity">
    <reaction evidence="14">
        <text>D-threo-isocitrate + NADP(+) = 2-oxoglutarate + CO2 + NADPH</text>
        <dbReference type="Rhea" id="RHEA:19629"/>
        <dbReference type="ChEBI" id="CHEBI:15562"/>
        <dbReference type="ChEBI" id="CHEBI:16526"/>
        <dbReference type="ChEBI" id="CHEBI:16810"/>
        <dbReference type="ChEBI" id="CHEBI:57783"/>
        <dbReference type="ChEBI" id="CHEBI:58349"/>
        <dbReference type="EC" id="1.1.1.42"/>
    </reaction>
</comment>
<dbReference type="InterPro" id="IPR024084">
    <property type="entry name" value="IsoPropMal-DH-like_dom"/>
</dbReference>
<keyword evidence="8" id="KW-0816">Tricarboxylic acid cycle</keyword>
<evidence type="ECO:0000313" key="21">
    <source>
        <dbReference type="Proteomes" id="UP000054388"/>
    </source>
</evidence>
<dbReference type="GO" id="GO:0000287">
    <property type="term" value="F:magnesium ion binding"/>
    <property type="evidence" value="ECO:0007669"/>
    <property type="project" value="InterPro"/>
</dbReference>